<dbReference type="PROSITE" id="PS00695">
    <property type="entry name" value="ENT_VIR_OMP_2"/>
    <property type="match status" value="1"/>
</dbReference>
<name>A0AAJ4WDA4_9GAMM</name>
<evidence type="ECO:0000256" key="4">
    <source>
        <dbReference type="ARBA" id="ARBA00022729"/>
    </source>
</evidence>
<dbReference type="PANTHER" id="PTHR35892">
    <property type="entry name" value="OUTER MEMBRANE PROTEIN PAGN-RELATED"/>
    <property type="match status" value="1"/>
</dbReference>
<dbReference type="RefSeq" id="WP_047782217.1">
    <property type="nucleotide sequence ID" value="NZ_FOLW01000015.1"/>
</dbReference>
<dbReference type="GO" id="GO:0016020">
    <property type="term" value="C:membrane"/>
    <property type="evidence" value="ECO:0007669"/>
    <property type="project" value="UniProtKB-SubCell"/>
</dbReference>
<dbReference type="Pfam" id="PF06316">
    <property type="entry name" value="Ail_Lom"/>
    <property type="match status" value="1"/>
</dbReference>
<feature type="signal peptide" evidence="6">
    <location>
        <begin position="1"/>
        <end position="20"/>
    </location>
</feature>
<dbReference type="Gene3D" id="2.40.160.20">
    <property type="match status" value="1"/>
</dbReference>
<evidence type="ECO:0000313" key="7">
    <source>
        <dbReference type="EMBL" id="SFD37713.1"/>
    </source>
</evidence>
<dbReference type="InterPro" id="IPR051723">
    <property type="entry name" value="Bact_OM_Invasion-Related"/>
</dbReference>
<feature type="chain" id="PRO_5042524292" evidence="6">
    <location>
        <begin position="21"/>
        <end position="189"/>
    </location>
</feature>
<comment type="caution">
    <text evidence="7">The sequence shown here is derived from an EMBL/GenBank/DDBJ whole genome shotgun (WGS) entry which is preliminary data.</text>
</comment>
<keyword evidence="4 6" id="KW-0732">Signal</keyword>
<evidence type="ECO:0000256" key="5">
    <source>
        <dbReference type="ARBA" id="ARBA00023136"/>
    </source>
</evidence>
<dbReference type="AlphaFoldDB" id="A0AAJ4WDA4"/>
<organism evidence="7 8">
    <name type="scientific">Pragia fontium DSM 5563 = ATCC 49100</name>
    <dbReference type="NCBI Taxonomy" id="1122977"/>
    <lineage>
        <taxon>Bacteria</taxon>
        <taxon>Pseudomonadati</taxon>
        <taxon>Pseudomonadota</taxon>
        <taxon>Gammaproteobacteria</taxon>
        <taxon>Enterobacterales</taxon>
        <taxon>Budviciaceae</taxon>
        <taxon>Pragia</taxon>
    </lineage>
</organism>
<dbReference type="InterPro" id="IPR000758">
    <property type="entry name" value="Enterovir_OMP"/>
</dbReference>
<dbReference type="InterPro" id="IPR011250">
    <property type="entry name" value="OMP/PagP_B-barrel"/>
</dbReference>
<keyword evidence="5" id="KW-0472">Membrane</keyword>
<evidence type="ECO:0000256" key="6">
    <source>
        <dbReference type="SAM" id="SignalP"/>
    </source>
</evidence>
<keyword evidence="2" id="KW-1134">Transmembrane beta strand</keyword>
<sequence>MKKILLASIISLSVCGMVNAGEHTVTLGYAQSKVQDFDDINGVNVKYRYEWDSPLSIISSFTYMKGDKDMSYRAYRDIIKTKAEVKYYSISAGPAYRFNDFVSIYGLMGVNVNDVDYSSKWYNADSSSYSYSGTLHSSQTKSTLMYGAGLQINPVTNLAIDVGYEGSRMDVDGKNYSINGFNVGLGYRF</sequence>
<protein>
    <submittedName>
        <fullName evidence="7">Putatice virulence related protein PagC</fullName>
    </submittedName>
</protein>
<proteinExistence type="predicted"/>
<gene>
    <name evidence="7" type="ORF">SAMN02745723_11534</name>
</gene>
<dbReference type="PRINTS" id="PR00316">
    <property type="entry name" value="ENTEROVIROMP"/>
</dbReference>
<evidence type="ECO:0000256" key="1">
    <source>
        <dbReference type="ARBA" id="ARBA00004141"/>
    </source>
</evidence>
<evidence type="ECO:0000256" key="3">
    <source>
        <dbReference type="ARBA" id="ARBA00022692"/>
    </source>
</evidence>
<dbReference type="GO" id="GO:0044384">
    <property type="term" value="C:host outer membrane"/>
    <property type="evidence" value="ECO:0007669"/>
    <property type="project" value="InterPro"/>
</dbReference>
<dbReference type="PANTHER" id="PTHR35892:SF2">
    <property type="entry name" value="OUTER MEMBRANE PROTEIN PAGN"/>
    <property type="match status" value="1"/>
</dbReference>
<accession>A0AAJ4WDA4</accession>
<dbReference type="EMBL" id="FOLW01000015">
    <property type="protein sequence ID" value="SFD37713.1"/>
    <property type="molecule type" value="Genomic_DNA"/>
</dbReference>
<comment type="subcellular location">
    <subcellularLocation>
        <location evidence="1">Membrane</location>
        <topology evidence="1">Multi-pass membrane protein</topology>
    </subcellularLocation>
</comment>
<reference evidence="7 8" key="1">
    <citation type="submission" date="2016-10" db="EMBL/GenBank/DDBJ databases">
        <authorList>
            <person name="Varghese N."/>
            <person name="Submissions S."/>
        </authorList>
    </citation>
    <scope>NUCLEOTIDE SEQUENCE [LARGE SCALE GENOMIC DNA]</scope>
    <source>
        <strain evidence="7 8">DSM 5563</strain>
    </source>
</reference>
<evidence type="ECO:0000313" key="8">
    <source>
        <dbReference type="Proteomes" id="UP000226420"/>
    </source>
</evidence>
<dbReference type="Proteomes" id="UP000226420">
    <property type="component" value="Unassembled WGS sequence"/>
</dbReference>
<dbReference type="SUPFAM" id="SSF56925">
    <property type="entry name" value="OMPA-like"/>
    <property type="match status" value="1"/>
</dbReference>
<dbReference type="PROSITE" id="PS00694">
    <property type="entry name" value="ENT_VIR_OMP_1"/>
    <property type="match status" value="1"/>
</dbReference>
<keyword evidence="3" id="KW-0812">Transmembrane</keyword>
<evidence type="ECO:0000256" key="2">
    <source>
        <dbReference type="ARBA" id="ARBA00022452"/>
    </source>
</evidence>